<accession>A0ABD4DXP3</accession>
<evidence type="ECO:0000313" key="2">
    <source>
        <dbReference type="Proteomes" id="UP000057910"/>
    </source>
</evidence>
<dbReference type="EMBL" id="LPAD01000089">
    <property type="protein sequence ID" value="KVN79385.1"/>
    <property type="molecule type" value="Genomic_DNA"/>
</dbReference>
<comment type="caution">
    <text evidence="1">The sequence shown here is derived from an EMBL/GenBank/DDBJ whole genome shotgun (WGS) entry which is preliminary data.</text>
</comment>
<evidence type="ECO:0000313" key="1">
    <source>
        <dbReference type="EMBL" id="KVN79385.1"/>
    </source>
</evidence>
<dbReference type="Proteomes" id="UP000057910">
    <property type="component" value="Unassembled WGS sequence"/>
</dbReference>
<name>A0ABD4DXP3_9BURK</name>
<gene>
    <name evidence="1" type="ORF">WJ68_22045</name>
</gene>
<reference evidence="1 2" key="1">
    <citation type="submission" date="2015-11" db="EMBL/GenBank/DDBJ databases">
        <title>Expanding the genomic diversity of Burkholderia species for the development of highly accurate diagnostics.</title>
        <authorList>
            <person name="Sahl J."/>
            <person name="Keim P."/>
            <person name="Wagner D."/>
        </authorList>
    </citation>
    <scope>NUCLEOTIDE SEQUENCE [LARGE SCALE GENOMIC DNA]</scope>
    <source>
        <strain evidence="1 2">MSMB1585WGS</strain>
    </source>
</reference>
<proteinExistence type="predicted"/>
<dbReference type="AlphaFoldDB" id="A0ABD4DXP3"/>
<protein>
    <recommendedName>
        <fullName evidence="3">BON domain-containing protein</fullName>
    </recommendedName>
</protein>
<evidence type="ECO:0008006" key="3">
    <source>
        <dbReference type="Google" id="ProtNLM"/>
    </source>
</evidence>
<sequence>MHDEQKGDYDKLHEQMGIRGFARTVIVDDTECHLPDATYVISGTGTAQGVNDLAREAVNAIGRAAGIVVAQTTYAQVGVSGLVPVK</sequence>
<organism evidence="1 2">
    <name type="scientific">Burkholderia ubonensis</name>
    <dbReference type="NCBI Taxonomy" id="101571"/>
    <lineage>
        <taxon>Bacteria</taxon>
        <taxon>Pseudomonadati</taxon>
        <taxon>Pseudomonadota</taxon>
        <taxon>Betaproteobacteria</taxon>
        <taxon>Burkholderiales</taxon>
        <taxon>Burkholderiaceae</taxon>
        <taxon>Burkholderia</taxon>
        <taxon>Burkholderia cepacia complex</taxon>
    </lineage>
</organism>